<keyword evidence="3" id="KW-0862">Zinc</keyword>
<evidence type="ECO:0000256" key="1">
    <source>
        <dbReference type="ARBA" id="ARBA00005495"/>
    </source>
</evidence>
<comment type="similarity">
    <text evidence="1">Belongs to the Gfa family.</text>
</comment>
<keyword evidence="4" id="KW-0456">Lyase</keyword>
<dbReference type="Pfam" id="PF04828">
    <property type="entry name" value="GFA"/>
    <property type="match status" value="1"/>
</dbReference>
<evidence type="ECO:0000313" key="6">
    <source>
        <dbReference type="EMBL" id="KAF2714059.1"/>
    </source>
</evidence>
<keyword evidence="7" id="KW-1185">Reference proteome</keyword>
<evidence type="ECO:0000259" key="5">
    <source>
        <dbReference type="PROSITE" id="PS51891"/>
    </source>
</evidence>
<dbReference type="Gene3D" id="3.90.1590.10">
    <property type="entry name" value="glutathione-dependent formaldehyde- activating enzyme (gfa)"/>
    <property type="match status" value="1"/>
</dbReference>
<dbReference type="OrthoDB" id="406544at2759"/>
<evidence type="ECO:0000256" key="2">
    <source>
        <dbReference type="ARBA" id="ARBA00022723"/>
    </source>
</evidence>
<dbReference type="InterPro" id="IPR006913">
    <property type="entry name" value="CENP-V/GFA"/>
</dbReference>
<accession>A0A6G1KMJ5</accession>
<gene>
    <name evidence="6" type="ORF">K504DRAFT_530925</name>
</gene>
<dbReference type="EMBL" id="MU005765">
    <property type="protein sequence ID" value="KAF2714059.1"/>
    <property type="molecule type" value="Genomic_DNA"/>
</dbReference>
<evidence type="ECO:0000256" key="4">
    <source>
        <dbReference type="ARBA" id="ARBA00023239"/>
    </source>
</evidence>
<dbReference type="PROSITE" id="PS51891">
    <property type="entry name" value="CENP_V_GFA"/>
    <property type="match status" value="1"/>
</dbReference>
<protein>
    <submittedName>
        <fullName evidence="6">DUF636 domain protein</fullName>
    </submittedName>
</protein>
<dbReference type="PANTHER" id="PTHR33337">
    <property type="entry name" value="GFA DOMAIN-CONTAINING PROTEIN"/>
    <property type="match status" value="1"/>
</dbReference>
<dbReference type="InterPro" id="IPR011057">
    <property type="entry name" value="Mss4-like_sf"/>
</dbReference>
<dbReference type="AlphaFoldDB" id="A0A6G1KMJ5"/>
<name>A0A6G1KMJ5_9PLEO</name>
<dbReference type="Proteomes" id="UP000799428">
    <property type="component" value="Unassembled WGS sequence"/>
</dbReference>
<keyword evidence="2" id="KW-0479">Metal-binding</keyword>
<evidence type="ECO:0000313" key="7">
    <source>
        <dbReference type="Proteomes" id="UP000799428"/>
    </source>
</evidence>
<evidence type="ECO:0000256" key="3">
    <source>
        <dbReference type="ARBA" id="ARBA00022833"/>
    </source>
</evidence>
<dbReference type="SUPFAM" id="SSF51316">
    <property type="entry name" value="Mss4-like"/>
    <property type="match status" value="1"/>
</dbReference>
<sequence length="136" mass="14488">MSEGGCLCGAIRIRSSGEIKNRVICHCSDCRKITGSTYSTNIVVDADGFSVTKGTPKEYSKKADSGETVTSHFCGDCGSTLWRTTKTFGNTKVIRVGVMDGTSAIEDAKPAVELFVSERISWVPGIDGAGQKELQS</sequence>
<dbReference type="GO" id="GO:0046872">
    <property type="term" value="F:metal ion binding"/>
    <property type="evidence" value="ECO:0007669"/>
    <property type="project" value="UniProtKB-KW"/>
</dbReference>
<dbReference type="GO" id="GO:0016846">
    <property type="term" value="F:carbon-sulfur lyase activity"/>
    <property type="evidence" value="ECO:0007669"/>
    <property type="project" value="InterPro"/>
</dbReference>
<reference evidence="6" key="1">
    <citation type="journal article" date="2020" name="Stud. Mycol.">
        <title>101 Dothideomycetes genomes: a test case for predicting lifestyles and emergence of pathogens.</title>
        <authorList>
            <person name="Haridas S."/>
            <person name="Albert R."/>
            <person name="Binder M."/>
            <person name="Bloem J."/>
            <person name="Labutti K."/>
            <person name="Salamov A."/>
            <person name="Andreopoulos B."/>
            <person name="Baker S."/>
            <person name="Barry K."/>
            <person name="Bills G."/>
            <person name="Bluhm B."/>
            <person name="Cannon C."/>
            <person name="Castanera R."/>
            <person name="Culley D."/>
            <person name="Daum C."/>
            <person name="Ezra D."/>
            <person name="Gonzalez J."/>
            <person name="Henrissat B."/>
            <person name="Kuo A."/>
            <person name="Liang C."/>
            <person name="Lipzen A."/>
            <person name="Lutzoni F."/>
            <person name="Magnuson J."/>
            <person name="Mondo S."/>
            <person name="Nolan M."/>
            <person name="Ohm R."/>
            <person name="Pangilinan J."/>
            <person name="Park H.-J."/>
            <person name="Ramirez L."/>
            <person name="Alfaro M."/>
            <person name="Sun H."/>
            <person name="Tritt A."/>
            <person name="Yoshinaga Y."/>
            <person name="Zwiers L.-H."/>
            <person name="Turgeon B."/>
            <person name="Goodwin S."/>
            <person name="Spatafora J."/>
            <person name="Crous P."/>
            <person name="Grigoriev I."/>
        </authorList>
    </citation>
    <scope>NUCLEOTIDE SEQUENCE</scope>
    <source>
        <strain evidence="6">CBS 279.74</strain>
    </source>
</reference>
<organism evidence="6 7">
    <name type="scientific">Pleomassaria siparia CBS 279.74</name>
    <dbReference type="NCBI Taxonomy" id="1314801"/>
    <lineage>
        <taxon>Eukaryota</taxon>
        <taxon>Fungi</taxon>
        <taxon>Dikarya</taxon>
        <taxon>Ascomycota</taxon>
        <taxon>Pezizomycotina</taxon>
        <taxon>Dothideomycetes</taxon>
        <taxon>Pleosporomycetidae</taxon>
        <taxon>Pleosporales</taxon>
        <taxon>Pleomassariaceae</taxon>
        <taxon>Pleomassaria</taxon>
    </lineage>
</organism>
<feature type="domain" description="CENP-V/GFA" evidence="5">
    <location>
        <begin position="2"/>
        <end position="106"/>
    </location>
</feature>
<dbReference type="PANTHER" id="PTHR33337:SF30">
    <property type="entry name" value="DUF636 DOMAIN PROTEIN (AFU_ORTHOLOGUE AFUA_1G03180)"/>
    <property type="match status" value="1"/>
</dbReference>
<proteinExistence type="inferred from homology"/>